<dbReference type="PANTHER" id="PTHR16222">
    <property type="entry name" value="ADP-RIBOSYLGLYCOHYDROLASE"/>
    <property type="match status" value="1"/>
</dbReference>
<dbReference type="eggNOG" id="COG1397">
    <property type="taxonomic scope" value="Bacteria"/>
</dbReference>
<dbReference type="Gene3D" id="1.10.4080.10">
    <property type="entry name" value="ADP-ribosylation/Crystallin J1"/>
    <property type="match status" value="1"/>
</dbReference>
<dbReference type="PANTHER" id="PTHR16222:SF12">
    <property type="entry name" value="ADP-RIBOSYLGLYCOHYDROLASE-RELATED"/>
    <property type="match status" value="1"/>
</dbReference>
<dbReference type="GO" id="GO:0046872">
    <property type="term" value="F:metal ion binding"/>
    <property type="evidence" value="ECO:0007669"/>
    <property type="project" value="UniProtKB-KW"/>
</dbReference>
<accession>D7AUL7</accession>
<name>D7AUL7_NOCDD</name>
<comment type="cofactor">
    <cofactor evidence="1">
        <name>Mg(2+)</name>
        <dbReference type="ChEBI" id="CHEBI:18420"/>
    </cofactor>
    <text evidence="1">Binds 2 magnesium ions per subunit.</text>
</comment>
<dbReference type="InterPro" id="IPR050792">
    <property type="entry name" value="ADP-ribosylglycohydrolase"/>
</dbReference>
<feature type="binding site" evidence="1">
    <location>
        <position position="51"/>
    </location>
    <ligand>
        <name>Mg(2+)</name>
        <dbReference type="ChEBI" id="CHEBI:18420"/>
        <label>1</label>
    </ligand>
</feature>
<reference evidence="3 4" key="1">
    <citation type="journal article" date="2010" name="Stand. Genomic Sci.">
        <title>Complete genome sequence of Nocardiopsis dassonvillei type strain (IMRU 509).</title>
        <authorList>
            <person name="Sun H."/>
            <person name="Lapidus A."/>
            <person name="Nolan M."/>
            <person name="Lucas S."/>
            <person name="Del Rio T.G."/>
            <person name="Tice H."/>
            <person name="Cheng J.F."/>
            <person name="Tapia R."/>
            <person name="Han C."/>
            <person name="Goodwin L."/>
            <person name="Pitluck S."/>
            <person name="Pagani I."/>
            <person name="Ivanova N."/>
            <person name="Mavromatis K."/>
            <person name="Mikhailova N."/>
            <person name="Pati A."/>
            <person name="Chen A."/>
            <person name="Palaniappan K."/>
            <person name="Land M."/>
            <person name="Hauser L."/>
            <person name="Chang Y.J."/>
            <person name="Jeffries C.D."/>
            <person name="Djao O.D."/>
            <person name="Rohde M."/>
            <person name="Sikorski J."/>
            <person name="Goker M."/>
            <person name="Woyke T."/>
            <person name="Bristow J."/>
            <person name="Eisen J.A."/>
            <person name="Markowitz V."/>
            <person name="Hugenholtz P."/>
            <person name="Kyrpides N.C."/>
            <person name="Klenk H.P."/>
        </authorList>
    </citation>
    <scope>NUCLEOTIDE SEQUENCE [LARGE SCALE GENOMIC DNA]</scope>
    <source>
        <strain evidence="4">ATCC 23218 / DSM 43111 / CIP 107115 / JCM 7437 / KCTC 9190 / NBRC 14626 / NCTC 10488 / NRRL B-5397 / IMRU 509</strain>
    </source>
</reference>
<feature type="binding site" evidence="1">
    <location>
        <position position="53"/>
    </location>
    <ligand>
        <name>Mg(2+)</name>
        <dbReference type="ChEBI" id="CHEBI:18420"/>
        <label>1</label>
    </ligand>
</feature>
<dbReference type="InterPro" id="IPR036705">
    <property type="entry name" value="Ribosyl_crysJ1_sf"/>
</dbReference>
<keyword evidence="1" id="KW-0460">Magnesium</keyword>
<dbReference type="OrthoDB" id="9798107at2"/>
<dbReference type="Proteomes" id="UP000002219">
    <property type="component" value="Chromosome 1"/>
</dbReference>
<keyword evidence="1" id="KW-0479">Metal-binding</keyword>
<feature type="binding site" evidence="1">
    <location>
        <position position="52"/>
    </location>
    <ligand>
        <name>Mg(2+)</name>
        <dbReference type="ChEBI" id="CHEBI:18420"/>
        <label>1</label>
    </ligand>
</feature>
<feature type="binding site" evidence="1">
    <location>
        <position position="269"/>
    </location>
    <ligand>
        <name>Mg(2+)</name>
        <dbReference type="ChEBI" id="CHEBI:18420"/>
        <label>1</label>
    </ligand>
</feature>
<dbReference type="GeneID" id="91484761"/>
<proteinExistence type="predicted"/>
<sequence>MHTFAATRPARALSCLSALAVGDAFGSQFFVPANRRFLEERELPPGPWQWTDDTEMAASVYAEAVRGEGVDPDRLAGSFARHHDFDRGYGPATGRLLRRVREGGDWRTLAAEPFRGSGSFGNGAAMRVAPLGAWYADDPGRAAREAAVSARVTHTHPEAVDGAVAVAVAAALVARREPMGPGPFLDGVAGCLRPGRVREAVGAARRLLVTADPLGAAAELGDGSRVSALDTVPFTLWVAARHGGVLSGARAGGGSFASAMWAAVAPGGDMDTTCAIVAGILGAGLPGGRVPAEWAERTEELPGWALADGGLDG</sequence>
<evidence type="ECO:0000313" key="4">
    <source>
        <dbReference type="Proteomes" id="UP000002219"/>
    </source>
</evidence>
<dbReference type="KEGG" id="nda:Ndas_2175"/>
<dbReference type="AlphaFoldDB" id="D7AUL7"/>
<feature type="binding site" evidence="1">
    <location>
        <position position="272"/>
    </location>
    <ligand>
        <name>Mg(2+)</name>
        <dbReference type="ChEBI" id="CHEBI:18420"/>
        <label>1</label>
    </ligand>
</feature>
<dbReference type="HOGENOM" id="CLU_024566_5_0_11"/>
<dbReference type="Pfam" id="PF03747">
    <property type="entry name" value="ADP_ribosyl_GH"/>
    <property type="match status" value="1"/>
</dbReference>
<gene>
    <name evidence="3" type="ordered locus">Ndas_2175</name>
</gene>
<protein>
    <submittedName>
        <fullName evidence="3">ADP-ribosylation/Crystallin J1</fullName>
    </submittedName>
</protein>
<feature type="chain" id="PRO_5038606733" evidence="2">
    <location>
        <begin position="21"/>
        <end position="313"/>
    </location>
</feature>
<dbReference type="STRING" id="446468.Ndas_2175"/>
<organism evidence="3 4">
    <name type="scientific">Nocardiopsis dassonvillei (strain ATCC 23218 / DSM 43111 / CIP 107115 / JCM 7437 / KCTC 9190 / NBRC 14626 / NCTC 10488 / NRRL B-5397 / IMRU 509)</name>
    <name type="common">Actinomadura dassonvillei</name>
    <dbReference type="NCBI Taxonomy" id="446468"/>
    <lineage>
        <taxon>Bacteria</taxon>
        <taxon>Bacillati</taxon>
        <taxon>Actinomycetota</taxon>
        <taxon>Actinomycetes</taxon>
        <taxon>Streptosporangiales</taxon>
        <taxon>Nocardiopsidaceae</taxon>
        <taxon>Nocardiopsis</taxon>
    </lineage>
</organism>
<feature type="binding site" evidence="1">
    <location>
        <position position="271"/>
    </location>
    <ligand>
        <name>Mg(2+)</name>
        <dbReference type="ChEBI" id="CHEBI:18420"/>
        <label>1</label>
    </ligand>
</feature>
<keyword evidence="4" id="KW-1185">Reference proteome</keyword>
<dbReference type="EMBL" id="CP002040">
    <property type="protein sequence ID" value="ADH67597.1"/>
    <property type="molecule type" value="Genomic_DNA"/>
</dbReference>
<evidence type="ECO:0000256" key="1">
    <source>
        <dbReference type="PIRSR" id="PIRSR605502-1"/>
    </source>
</evidence>
<dbReference type="RefSeq" id="WP_013153204.1">
    <property type="nucleotide sequence ID" value="NC_014210.1"/>
</dbReference>
<evidence type="ECO:0000256" key="2">
    <source>
        <dbReference type="SAM" id="SignalP"/>
    </source>
</evidence>
<dbReference type="InterPro" id="IPR005502">
    <property type="entry name" value="Ribosyl_crysJ1"/>
</dbReference>
<keyword evidence="2" id="KW-0732">Signal</keyword>
<dbReference type="SUPFAM" id="SSF101478">
    <property type="entry name" value="ADP-ribosylglycohydrolase"/>
    <property type="match status" value="1"/>
</dbReference>
<evidence type="ECO:0000313" key="3">
    <source>
        <dbReference type="EMBL" id="ADH67597.1"/>
    </source>
</evidence>
<feature type="signal peptide" evidence="2">
    <location>
        <begin position="1"/>
        <end position="20"/>
    </location>
</feature>